<evidence type="ECO:0000313" key="2">
    <source>
        <dbReference type="Proteomes" id="UP000325313"/>
    </source>
</evidence>
<gene>
    <name evidence="1" type="ORF">PGTUg99_034882</name>
</gene>
<evidence type="ECO:0000313" key="1">
    <source>
        <dbReference type="EMBL" id="KAA1088920.1"/>
    </source>
</evidence>
<dbReference type="AlphaFoldDB" id="A0A5B0NL36"/>
<dbReference type="Proteomes" id="UP000325313">
    <property type="component" value="Unassembled WGS sequence"/>
</dbReference>
<accession>A0A5B0NL36</accession>
<proteinExistence type="predicted"/>
<organism evidence="1 2">
    <name type="scientific">Puccinia graminis f. sp. tritici</name>
    <dbReference type="NCBI Taxonomy" id="56615"/>
    <lineage>
        <taxon>Eukaryota</taxon>
        <taxon>Fungi</taxon>
        <taxon>Dikarya</taxon>
        <taxon>Basidiomycota</taxon>
        <taxon>Pucciniomycotina</taxon>
        <taxon>Pucciniomycetes</taxon>
        <taxon>Pucciniales</taxon>
        <taxon>Pucciniaceae</taxon>
        <taxon>Puccinia</taxon>
    </lineage>
</organism>
<sequence>MHINNNSPKTWAQALMHFRKPLIDFDNLPTTDEFNWVQKATPTLEPLQSKGSSHKASHTWQRPVRYLKEARRTVHRRHVIGVDSIGGVGGPLSSV</sequence>
<name>A0A5B0NL36_PUCGR</name>
<dbReference type="EMBL" id="VDEP01000405">
    <property type="protein sequence ID" value="KAA1088920.1"/>
    <property type="molecule type" value="Genomic_DNA"/>
</dbReference>
<reference evidence="1 2" key="1">
    <citation type="submission" date="2019-05" db="EMBL/GenBank/DDBJ databases">
        <title>Emergence of the Ug99 lineage of the wheat stem rust pathogen through somatic hybridization.</title>
        <authorList>
            <person name="Li F."/>
            <person name="Upadhyaya N.M."/>
            <person name="Sperschneider J."/>
            <person name="Matny O."/>
            <person name="Nguyen-Phuc H."/>
            <person name="Mago R."/>
            <person name="Raley C."/>
            <person name="Miller M.E."/>
            <person name="Silverstein K.A.T."/>
            <person name="Henningsen E."/>
            <person name="Hirsch C.D."/>
            <person name="Visser B."/>
            <person name="Pretorius Z.A."/>
            <person name="Steffenson B.J."/>
            <person name="Schwessinger B."/>
            <person name="Dodds P.N."/>
            <person name="Figueroa M."/>
        </authorList>
    </citation>
    <scope>NUCLEOTIDE SEQUENCE [LARGE SCALE GENOMIC DNA]</scope>
    <source>
        <strain evidence="1 2">Ug99</strain>
    </source>
</reference>
<comment type="caution">
    <text evidence="1">The sequence shown here is derived from an EMBL/GenBank/DDBJ whole genome shotgun (WGS) entry which is preliminary data.</text>
</comment>
<protein>
    <submittedName>
        <fullName evidence="1">Uncharacterized protein</fullName>
    </submittedName>
</protein>